<dbReference type="Gene3D" id="1.25.10.10">
    <property type="entry name" value="Leucine-rich Repeat Variant"/>
    <property type="match status" value="1"/>
</dbReference>
<proteinExistence type="inferred from homology"/>
<feature type="compositionally biased region" description="Basic residues" evidence="2">
    <location>
        <begin position="1"/>
        <end position="16"/>
    </location>
</feature>
<evidence type="ECO:0000313" key="5">
    <source>
        <dbReference type="Proteomes" id="UP000193411"/>
    </source>
</evidence>
<sequence length="735" mass="78772">MGKVPTKKRSGTKQRHNPTGLASVAQVQKDVDQMMDETSLDDDTETANSNAATIASVPLLAKLIAKDAGDRAWAAAGVANMVSDPTNRKILLSKGLIDRLLSSLQIEVHPEVLLEMTGALRNLVLNDPTVANELGKKGIMLGIERILVECRSLLDKQAQGVPAANNAEEDARRAVHPLTTNAFTLLNALCVASRAAISATTQAPTTMLLLMNVVRRATTFPLSVVTSAMALLEVLTEDNVPAHRMIPADVLSTLPTFLDATSKSASIDSQVGISAAGVLYNLRNVAQSTDWIGTVLSFLHAYLASEATQQLVPETITYLTSAPEPGAHSTDDTMMEVDTEQGKIQVPVEGTVDKKFEALTQRAASAAAALELLANLTSNVVEPGVNDSDEWAEDEQQEGEEQDEAMDDEDPEDGNGSDAEDPLIADLAAEVGVNELMSTTDDAELVNMVNSSRSKLQHTFAATVPALVALAQTQLPHLADDATNNMGELATQLTTLRIRALAVLNNVFFAVLALPVKKRNGHPFPLLNLIMTPGAKGISPRATTQGLYDALAAVLDATNGSAELVAMAVGAMWGLLRNFDSQADMGAASWVRVPLAQIQALSQLYWTVSDTEARVKVIGLLGVLGKRQPGHIEGNRVVGPHLLNLLRTPSTLAPEVLAEVLDAVYDVYGDKGYDYDIVFRQEMKGLAILKAAYDGVKAVAKGVDRRRNRAVRDALDGALTNLRAFVRYKEQEYRS</sequence>
<dbReference type="PANTHER" id="PTHR13347:SF1">
    <property type="entry name" value="HEAT REPEAT-CONTAINING PROTEIN 3"/>
    <property type="match status" value="1"/>
</dbReference>
<dbReference type="STRING" id="765915.A0A1Y2HJV1"/>
<comment type="similarity">
    <text evidence="1">Belongs to the nuclear import and ribosome assembly adapter family.</text>
</comment>
<evidence type="ECO:0000256" key="1">
    <source>
        <dbReference type="ARBA" id="ARBA00049983"/>
    </source>
</evidence>
<dbReference type="GO" id="GO:0006606">
    <property type="term" value="P:protein import into nucleus"/>
    <property type="evidence" value="ECO:0007669"/>
    <property type="project" value="TreeGrafter"/>
</dbReference>
<dbReference type="InterPro" id="IPR016024">
    <property type="entry name" value="ARM-type_fold"/>
</dbReference>
<evidence type="ECO:0000256" key="2">
    <source>
        <dbReference type="SAM" id="MobiDB-lite"/>
    </source>
</evidence>
<feature type="region of interest" description="Disordered" evidence="2">
    <location>
        <begin position="1"/>
        <end position="25"/>
    </location>
</feature>
<dbReference type="AlphaFoldDB" id="A0A1Y2HJV1"/>
<feature type="region of interest" description="Disordered" evidence="2">
    <location>
        <begin position="381"/>
        <end position="420"/>
    </location>
</feature>
<dbReference type="InterPro" id="IPR052616">
    <property type="entry name" value="SYO1-like"/>
</dbReference>
<comment type="caution">
    <text evidence="4">The sequence shown here is derived from an EMBL/GenBank/DDBJ whole genome shotgun (WGS) entry which is preliminary data.</text>
</comment>
<evidence type="ECO:0000259" key="3">
    <source>
        <dbReference type="Pfam" id="PF25567"/>
    </source>
</evidence>
<dbReference type="OrthoDB" id="288703at2759"/>
<dbReference type="Proteomes" id="UP000193411">
    <property type="component" value="Unassembled WGS sequence"/>
</dbReference>
<dbReference type="PANTHER" id="PTHR13347">
    <property type="entry name" value="HEAT REPEAT-CONTAINING PROTEIN 3"/>
    <property type="match status" value="1"/>
</dbReference>
<name>A0A1Y2HJV1_9FUNG</name>
<dbReference type="SUPFAM" id="SSF48371">
    <property type="entry name" value="ARM repeat"/>
    <property type="match status" value="1"/>
</dbReference>
<accession>A0A1Y2HJV1</accession>
<dbReference type="EMBL" id="MCFL01000025">
    <property type="protein sequence ID" value="ORZ34888.1"/>
    <property type="molecule type" value="Genomic_DNA"/>
</dbReference>
<dbReference type="GO" id="GO:0042273">
    <property type="term" value="P:ribosomal large subunit biogenesis"/>
    <property type="evidence" value="ECO:0007669"/>
    <property type="project" value="TreeGrafter"/>
</dbReference>
<reference evidence="4 5" key="1">
    <citation type="submission" date="2016-07" db="EMBL/GenBank/DDBJ databases">
        <title>Pervasive Adenine N6-methylation of Active Genes in Fungi.</title>
        <authorList>
            <consortium name="DOE Joint Genome Institute"/>
            <person name="Mondo S.J."/>
            <person name="Dannebaum R.O."/>
            <person name="Kuo R.C."/>
            <person name="Labutti K."/>
            <person name="Haridas S."/>
            <person name="Kuo A."/>
            <person name="Salamov A."/>
            <person name="Ahrendt S.R."/>
            <person name="Lipzen A."/>
            <person name="Sullivan W."/>
            <person name="Andreopoulos W.B."/>
            <person name="Clum A."/>
            <person name="Lindquist E."/>
            <person name="Daum C."/>
            <person name="Ramamoorthy G.K."/>
            <person name="Gryganskyi A."/>
            <person name="Culley D."/>
            <person name="Magnuson J.K."/>
            <person name="James T.Y."/>
            <person name="O'Malley M.A."/>
            <person name="Stajich J.E."/>
            <person name="Spatafora J.W."/>
            <person name="Visel A."/>
            <person name="Grigoriev I.V."/>
        </authorList>
    </citation>
    <scope>NUCLEOTIDE SEQUENCE [LARGE SCALE GENOMIC DNA]</scope>
    <source>
        <strain evidence="4 5">PL171</strain>
    </source>
</reference>
<organism evidence="4 5">
    <name type="scientific">Catenaria anguillulae PL171</name>
    <dbReference type="NCBI Taxonomy" id="765915"/>
    <lineage>
        <taxon>Eukaryota</taxon>
        <taxon>Fungi</taxon>
        <taxon>Fungi incertae sedis</taxon>
        <taxon>Blastocladiomycota</taxon>
        <taxon>Blastocladiomycetes</taxon>
        <taxon>Blastocladiales</taxon>
        <taxon>Catenariaceae</taxon>
        <taxon>Catenaria</taxon>
    </lineage>
</organism>
<protein>
    <recommendedName>
        <fullName evidence="3">SYO1-like TPR repeats domain-containing protein</fullName>
    </recommendedName>
</protein>
<dbReference type="Pfam" id="PF25567">
    <property type="entry name" value="TPR_SYO1"/>
    <property type="match status" value="1"/>
</dbReference>
<dbReference type="InterPro" id="IPR011989">
    <property type="entry name" value="ARM-like"/>
</dbReference>
<gene>
    <name evidence="4" type="ORF">BCR44DRAFT_1435349</name>
</gene>
<dbReference type="InterPro" id="IPR057990">
    <property type="entry name" value="TPR_SYO1"/>
</dbReference>
<dbReference type="GO" id="GO:0051082">
    <property type="term" value="F:unfolded protein binding"/>
    <property type="evidence" value="ECO:0007669"/>
    <property type="project" value="TreeGrafter"/>
</dbReference>
<feature type="compositionally biased region" description="Acidic residues" evidence="2">
    <location>
        <begin position="387"/>
        <end position="420"/>
    </location>
</feature>
<feature type="domain" description="SYO1-like TPR repeats" evidence="3">
    <location>
        <begin position="488"/>
        <end position="731"/>
    </location>
</feature>
<evidence type="ECO:0000313" key="4">
    <source>
        <dbReference type="EMBL" id="ORZ34888.1"/>
    </source>
</evidence>
<keyword evidence="5" id="KW-1185">Reference proteome</keyword>